<keyword evidence="1" id="KW-1133">Transmembrane helix</keyword>
<dbReference type="AlphaFoldDB" id="A0A163JHV4"/>
<dbReference type="PANTHER" id="PTHR46590">
    <property type="entry name" value="PHOSPHATIDYLINOSITOL TRANSFER PROTEIN CSR1-RELATED"/>
    <property type="match status" value="1"/>
</dbReference>
<dbReference type="Gene3D" id="3.40.525.10">
    <property type="entry name" value="CRAL-TRIO lipid binding domain"/>
    <property type="match status" value="1"/>
</dbReference>
<name>A0A163JHV4_ABSGL</name>
<dbReference type="CDD" id="cd00170">
    <property type="entry name" value="SEC14"/>
    <property type="match status" value="1"/>
</dbReference>
<dbReference type="Proteomes" id="UP000078561">
    <property type="component" value="Unassembled WGS sequence"/>
</dbReference>
<evidence type="ECO:0000259" key="3">
    <source>
        <dbReference type="PROSITE" id="PS50191"/>
    </source>
</evidence>
<dbReference type="InParanoid" id="A0A163JHV4"/>
<reference evidence="4" key="1">
    <citation type="submission" date="2016-04" db="EMBL/GenBank/DDBJ databases">
        <authorList>
            <person name="Evans L.H."/>
            <person name="Alamgir A."/>
            <person name="Owens N."/>
            <person name="Weber N.D."/>
            <person name="Virtaneva K."/>
            <person name="Barbian K."/>
            <person name="Babar A."/>
            <person name="Rosenke K."/>
        </authorList>
    </citation>
    <scope>NUCLEOTIDE SEQUENCE [LARGE SCALE GENOMIC DNA]</scope>
    <source>
        <strain evidence="4">CBS 101.48</strain>
    </source>
</reference>
<dbReference type="InterPro" id="IPR001251">
    <property type="entry name" value="CRAL-TRIO_dom"/>
</dbReference>
<keyword evidence="5" id="KW-1185">Reference proteome</keyword>
<feature type="transmembrane region" description="Helical" evidence="1">
    <location>
        <begin position="509"/>
        <end position="531"/>
    </location>
</feature>
<dbReference type="PANTHER" id="PTHR46590:SF4">
    <property type="entry name" value="CRAL-TRIO DOMAIN-CONTAINING PROTEIN"/>
    <property type="match status" value="1"/>
</dbReference>
<evidence type="ECO:0000256" key="2">
    <source>
        <dbReference type="SAM" id="SignalP"/>
    </source>
</evidence>
<evidence type="ECO:0000313" key="4">
    <source>
        <dbReference type="EMBL" id="SAL99454.1"/>
    </source>
</evidence>
<organism evidence="4">
    <name type="scientific">Absidia glauca</name>
    <name type="common">Pin mould</name>
    <dbReference type="NCBI Taxonomy" id="4829"/>
    <lineage>
        <taxon>Eukaryota</taxon>
        <taxon>Fungi</taxon>
        <taxon>Fungi incertae sedis</taxon>
        <taxon>Mucoromycota</taxon>
        <taxon>Mucoromycotina</taxon>
        <taxon>Mucoromycetes</taxon>
        <taxon>Mucorales</taxon>
        <taxon>Cunninghamellaceae</taxon>
        <taxon>Absidia</taxon>
    </lineage>
</organism>
<feature type="domain" description="CRAL-TRIO" evidence="3">
    <location>
        <begin position="164"/>
        <end position="326"/>
    </location>
</feature>
<dbReference type="SUPFAM" id="SSF46938">
    <property type="entry name" value="CRAL/TRIO N-terminal domain"/>
    <property type="match status" value="1"/>
</dbReference>
<evidence type="ECO:0000256" key="1">
    <source>
        <dbReference type="SAM" id="Phobius"/>
    </source>
</evidence>
<feature type="signal peptide" evidence="2">
    <location>
        <begin position="1"/>
        <end position="24"/>
    </location>
</feature>
<dbReference type="STRING" id="4829.A0A163JHV4"/>
<sequence>MPATSTMSWVSPVLAFLMIPSTQAIERSLLGTIMAHSDGHSMGNTPSVTFKQTRHDPDDLWGIFQIGWAACYALYKKNKSTISKIQQQLRHYLSSTLQPFELADALRYCQDRVTIFRYLVEAHGDYEETYQRLLDTTHWRLGAGIDQLTWRSFPSWVEPGFAFYHKYDRWGQPVLMIRLRYFSMTLLQQERSNLEPYLCYMMELARRWTYDETCRRQDDDNDSLIQPLVLQISVVVDLIDAPSLPIDKSIIGLLSHLVKSRYPAMVDRVYVLNFGWWHQGVWQVLKLLLSDAAKSRIVFTTQAQLLQSIAKENLLKEVGGSDDYEWNVYSNSVIQAFDARLQDDMVSTGLPEMETSKITLADRTYGDNGSSDDNVGIKSLGSKQYGIGLGRHLGLRMGSPFLSPYHWTASTNQRISNSSSNAKVENVETHMILNDWHVLAAENEQGTLDGEKTEATLNTMVSTLADDDEHCYSLWSKAFAWLALYVFLRIPFESLLYRHLIPIVDPQHVLSATIGGTAGMAMVIGTLLHALNF</sequence>
<accession>A0A163JHV4</accession>
<dbReference type="InterPro" id="IPR036273">
    <property type="entry name" value="CRAL/TRIO_N_dom_sf"/>
</dbReference>
<gene>
    <name evidence="4" type="primary">ABSGL_05068.1 scaffold 6272</name>
</gene>
<evidence type="ECO:0000313" key="5">
    <source>
        <dbReference type="Proteomes" id="UP000078561"/>
    </source>
</evidence>
<dbReference type="PROSITE" id="PS50191">
    <property type="entry name" value="CRAL_TRIO"/>
    <property type="match status" value="1"/>
</dbReference>
<dbReference type="OrthoDB" id="2287533at2759"/>
<protein>
    <recommendedName>
        <fullName evidence="3">CRAL-TRIO domain-containing protein</fullName>
    </recommendedName>
</protein>
<dbReference type="Pfam" id="PF00650">
    <property type="entry name" value="CRAL_TRIO"/>
    <property type="match status" value="1"/>
</dbReference>
<feature type="chain" id="PRO_5007843570" description="CRAL-TRIO domain-containing protein" evidence="2">
    <location>
        <begin position="25"/>
        <end position="533"/>
    </location>
</feature>
<dbReference type="SMART" id="SM00516">
    <property type="entry name" value="SEC14"/>
    <property type="match status" value="1"/>
</dbReference>
<dbReference type="InterPro" id="IPR036865">
    <property type="entry name" value="CRAL-TRIO_dom_sf"/>
</dbReference>
<dbReference type="InterPro" id="IPR052432">
    <property type="entry name" value="PITP/CRAL-TRIO"/>
</dbReference>
<dbReference type="SUPFAM" id="SSF52087">
    <property type="entry name" value="CRAL/TRIO domain"/>
    <property type="match status" value="1"/>
</dbReference>
<keyword evidence="2" id="KW-0732">Signal</keyword>
<keyword evidence="1" id="KW-0812">Transmembrane</keyword>
<proteinExistence type="predicted"/>
<dbReference type="EMBL" id="LT552697">
    <property type="protein sequence ID" value="SAL99454.1"/>
    <property type="molecule type" value="Genomic_DNA"/>
</dbReference>
<keyword evidence="1" id="KW-0472">Membrane</keyword>